<name>A0A8S5VHC3_9CAUD</name>
<sequence length="32" mass="3847">MNLMKYHSALLGIKSSRNRQNRMVRLFQQNNP</sequence>
<protein>
    <submittedName>
        <fullName evidence="1">Uncharacterized protein</fullName>
    </submittedName>
</protein>
<reference evidence="1" key="1">
    <citation type="journal article" date="2021" name="Proc. Natl. Acad. Sci. U.S.A.">
        <title>A Catalog of Tens of Thousands of Viruses from Human Metagenomes Reveals Hidden Associations with Chronic Diseases.</title>
        <authorList>
            <person name="Tisza M.J."/>
            <person name="Buck C.B."/>
        </authorList>
    </citation>
    <scope>NUCLEOTIDE SEQUENCE</scope>
    <source>
        <strain evidence="1">CtNxi14</strain>
    </source>
</reference>
<accession>A0A8S5VHC3</accession>
<proteinExistence type="predicted"/>
<dbReference type="EMBL" id="BK016266">
    <property type="protein sequence ID" value="DAG06177.1"/>
    <property type="molecule type" value="Genomic_DNA"/>
</dbReference>
<evidence type="ECO:0000313" key="1">
    <source>
        <dbReference type="EMBL" id="DAG06177.1"/>
    </source>
</evidence>
<organism evidence="1">
    <name type="scientific">Siphoviridae sp. ctNxi14</name>
    <dbReference type="NCBI Taxonomy" id="2825475"/>
    <lineage>
        <taxon>Viruses</taxon>
        <taxon>Duplodnaviria</taxon>
        <taxon>Heunggongvirae</taxon>
        <taxon>Uroviricota</taxon>
        <taxon>Caudoviricetes</taxon>
    </lineage>
</organism>